<proteinExistence type="inferred from homology"/>
<dbReference type="InterPro" id="IPR011004">
    <property type="entry name" value="Trimer_LpxA-like_sf"/>
</dbReference>
<dbReference type="Proteomes" id="UP000478008">
    <property type="component" value="Unassembled WGS sequence"/>
</dbReference>
<evidence type="ECO:0000259" key="6">
    <source>
        <dbReference type="Pfam" id="PF25087"/>
    </source>
</evidence>
<dbReference type="InterPro" id="IPR056729">
    <property type="entry name" value="GMPPB_C"/>
</dbReference>
<dbReference type="PANTHER" id="PTHR22572">
    <property type="entry name" value="SUGAR-1-PHOSPHATE GUANYL TRANSFERASE"/>
    <property type="match status" value="1"/>
</dbReference>
<organism evidence="8 9">
    <name type="scientific">Dekkera bruxellensis</name>
    <name type="common">Brettanomyces custersii</name>
    <dbReference type="NCBI Taxonomy" id="5007"/>
    <lineage>
        <taxon>Eukaryota</taxon>
        <taxon>Fungi</taxon>
        <taxon>Dikarya</taxon>
        <taxon>Ascomycota</taxon>
        <taxon>Saccharomycotina</taxon>
        <taxon>Pichiomycetes</taxon>
        <taxon>Pichiales</taxon>
        <taxon>Pichiaceae</taxon>
        <taxon>Brettanomyces</taxon>
    </lineage>
</organism>
<dbReference type="Gene3D" id="3.90.550.10">
    <property type="entry name" value="Spore Coat Polysaccharide Biosynthesis Protein SpsA, Chain A"/>
    <property type="match status" value="1"/>
</dbReference>
<dbReference type="GO" id="GO:0005525">
    <property type="term" value="F:GTP binding"/>
    <property type="evidence" value="ECO:0007669"/>
    <property type="project" value="UniProtKB-KW"/>
</dbReference>
<evidence type="ECO:0000256" key="3">
    <source>
        <dbReference type="ARBA" id="ARBA00012387"/>
    </source>
</evidence>
<dbReference type="Gene3D" id="2.160.10.10">
    <property type="entry name" value="Hexapeptide repeat proteins"/>
    <property type="match status" value="1"/>
</dbReference>
<dbReference type="InterPro" id="IPR005835">
    <property type="entry name" value="NTP_transferase_dom"/>
</dbReference>
<protein>
    <recommendedName>
        <fullName evidence="3">mannose-1-phosphate guanylyltransferase</fullName>
        <ecNumber evidence="3">2.7.7.13</ecNumber>
    </recommendedName>
</protein>
<dbReference type="SUPFAM" id="SSF53448">
    <property type="entry name" value="Nucleotide-diphospho-sugar transferases"/>
    <property type="match status" value="1"/>
</dbReference>
<evidence type="ECO:0000313" key="9">
    <source>
        <dbReference type="Proteomes" id="UP000478008"/>
    </source>
</evidence>
<gene>
    <name evidence="8" type="ORF">DEBR0S4_09010G</name>
    <name evidence="7" type="ORF">HII12_005436</name>
</gene>
<keyword evidence="9" id="KW-1185">Reference proteome</keyword>
<sequence>MTTTKAVIMVGGGSRGTRFRPLSLDRAKILFPIAGKPLLGHTVDAILEIESIKEIILIGFYEPSVFTEFISQFTARMKYTKRDCTMRYLKEFKALGTAGGLYYFRNEIMSGSPESFFVIHGDIVCSFPLLKMIDFYDEKTRENGSKKLDAVLMGVQVQNYDVFLALNDRDQSSFGTIISDPKSRRVVHYVEKPETKMSETINGGVYMFNDMLFKRLSRAKITKITAASTNPEYIDEDVISMEEDILENLPEFGNTFVYPYTGIFAALKTPSDALYANQLYLNELQKKQKTLKSELPSHLSAIPLGHKRSSTIDRVTLEKPSATIIPPVFIHPSCTIDKDAGTKIGPYVSIGPGCKVEAGTRISNSIILHKCHIGGNSLIRNSIISYGCKAGKWTRIEGTGVTIKKTAKKHAGPQKPVELGDCQIIGIKDSGNISILGSGTNVDDDAYILNSFILPNKNIRHDIKYEIIM</sequence>
<comment type="pathway">
    <text evidence="1">Nucleotide-sugar biosynthesis; GDP-alpha-D-mannose biosynthesis; GDP-alpha-D-mannose from alpha-D-mannose 1-phosphate (GTP route): step 1/1.</text>
</comment>
<reference evidence="7 10" key="2">
    <citation type="journal article" date="2020" name="Appl. Microbiol. Biotechnol.">
        <title>Targeted gene deletion in Brettanomyces bruxellensis with an expression-free CRISPR-Cas9 system.</title>
        <authorList>
            <person name="Varela C."/>
            <person name="Bartel C."/>
            <person name="Onetto C."/>
            <person name="Borneman A."/>
        </authorList>
    </citation>
    <scope>NUCLEOTIDE SEQUENCE [LARGE SCALE GENOMIC DNA]</scope>
    <source>
        <strain evidence="7 10">AWRI1613</strain>
    </source>
</reference>
<dbReference type="InterPro" id="IPR050486">
    <property type="entry name" value="Mannose-1P_guanyltransferase"/>
</dbReference>
<feature type="domain" description="Nucleotidyl transferase" evidence="5">
    <location>
        <begin position="5"/>
        <end position="225"/>
    </location>
</feature>
<evidence type="ECO:0000313" key="7">
    <source>
        <dbReference type="EMBL" id="KAF6005860.1"/>
    </source>
</evidence>
<dbReference type="Proteomes" id="UP000568158">
    <property type="component" value="Unassembled WGS sequence"/>
</dbReference>
<dbReference type="GO" id="GO:0004475">
    <property type="term" value="F:mannose-1-phosphate guanylyltransferase (GTP) activity"/>
    <property type="evidence" value="ECO:0007669"/>
    <property type="project" value="UniProtKB-EC"/>
</dbReference>
<dbReference type="EC" id="2.7.7.13" evidence="3"/>
<comment type="catalytic activity">
    <reaction evidence="4">
        <text>alpha-D-mannose 1-phosphate + GTP + H(+) = GDP-alpha-D-mannose + diphosphate</text>
        <dbReference type="Rhea" id="RHEA:15229"/>
        <dbReference type="ChEBI" id="CHEBI:15378"/>
        <dbReference type="ChEBI" id="CHEBI:33019"/>
        <dbReference type="ChEBI" id="CHEBI:37565"/>
        <dbReference type="ChEBI" id="CHEBI:57527"/>
        <dbReference type="ChEBI" id="CHEBI:58409"/>
        <dbReference type="EC" id="2.7.7.13"/>
    </reaction>
</comment>
<dbReference type="Pfam" id="PF25087">
    <property type="entry name" value="GMPPB_C"/>
    <property type="match status" value="1"/>
</dbReference>
<accession>A0A7D9H0S1</accession>
<evidence type="ECO:0000259" key="5">
    <source>
        <dbReference type="Pfam" id="PF00483"/>
    </source>
</evidence>
<name>A0A7D9H0S1_DEKBR</name>
<dbReference type="SUPFAM" id="SSF51161">
    <property type="entry name" value="Trimeric LpxA-like enzymes"/>
    <property type="match status" value="1"/>
</dbReference>
<dbReference type="AlphaFoldDB" id="A0A7D9H0S1"/>
<reference evidence="8 9" key="1">
    <citation type="submission" date="2019-07" db="EMBL/GenBank/DDBJ databases">
        <authorList>
            <person name="Friedrich A."/>
            <person name="Schacherer J."/>
        </authorList>
    </citation>
    <scope>NUCLEOTIDE SEQUENCE [LARGE SCALE GENOMIC DNA]</scope>
</reference>
<evidence type="ECO:0000256" key="1">
    <source>
        <dbReference type="ARBA" id="ARBA00004823"/>
    </source>
</evidence>
<evidence type="ECO:0000313" key="10">
    <source>
        <dbReference type="Proteomes" id="UP000568158"/>
    </source>
</evidence>
<evidence type="ECO:0000256" key="2">
    <source>
        <dbReference type="ARBA" id="ARBA00007274"/>
    </source>
</evidence>
<evidence type="ECO:0000256" key="4">
    <source>
        <dbReference type="ARBA" id="ARBA00047343"/>
    </source>
</evidence>
<dbReference type="EMBL" id="CABFWN010000004">
    <property type="protein sequence ID" value="VUG19041.1"/>
    <property type="molecule type" value="Genomic_DNA"/>
</dbReference>
<dbReference type="InterPro" id="IPR029044">
    <property type="entry name" value="Nucleotide-diphossugar_trans"/>
</dbReference>
<feature type="domain" description="Mannose-1-phosphate guanyltransferase C-terminal" evidence="6">
    <location>
        <begin position="324"/>
        <end position="465"/>
    </location>
</feature>
<dbReference type="EMBL" id="JABCYN010000057">
    <property type="protein sequence ID" value="KAF6005860.1"/>
    <property type="molecule type" value="Genomic_DNA"/>
</dbReference>
<comment type="similarity">
    <text evidence="2">Belongs to the transferase hexapeptide repeat family.</text>
</comment>
<dbReference type="Pfam" id="PF00483">
    <property type="entry name" value="NTP_transferase"/>
    <property type="match status" value="1"/>
</dbReference>
<evidence type="ECO:0000313" key="8">
    <source>
        <dbReference type="EMBL" id="VUG19041.1"/>
    </source>
</evidence>